<evidence type="ECO:0000313" key="2">
    <source>
        <dbReference type="EMBL" id="EEB32664.1"/>
    </source>
</evidence>
<reference evidence="2 3" key="1">
    <citation type="submission" date="2008-10" db="EMBL/GenBank/DDBJ databases">
        <title>Draft genome sequence of Desulvovibrio piger (ATCC 29098).</title>
        <authorList>
            <person name="Sudarsanam P."/>
            <person name="Ley R."/>
            <person name="Guruge J."/>
            <person name="Turnbaugh P.J."/>
            <person name="Mahowald M."/>
            <person name="Liep D."/>
            <person name="Gordon J."/>
        </authorList>
    </citation>
    <scope>NUCLEOTIDE SEQUENCE [LARGE SCALE GENOMIC DNA]</scope>
    <source>
        <strain evidence="2 3">ATCC 29098</strain>
    </source>
</reference>
<dbReference type="STRING" id="901.DESPIGER_2389"/>
<dbReference type="PANTHER" id="PTHR33387">
    <property type="entry name" value="RMLC-LIKE JELLY ROLL FOLD PROTEIN"/>
    <property type="match status" value="1"/>
</dbReference>
<dbReference type="HOGENOM" id="CLU_088365_0_3_7"/>
<evidence type="ECO:0000313" key="3">
    <source>
        <dbReference type="Proteomes" id="UP000003676"/>
    </source>
</evidence>
<dbReference type="Proteomes" id="UP000003676">
    <property type="component" value="Unassembled WGS sequence"/>
</dbReference>
<dbReference type="Pfam" id="PF06172">
    <property type="entry name" value="Cupin_5"/>
    <property type="match status" value="1"/>
</dbReference>
<dbReference type="AlphaFoldDB" id="B6WWP7"/>
<accession>B6WWP7</accession>
<dbReference type="SUPFAM" id="SSF51182">
    <property type="entry name" value="RmlC-like cupins"/>
    <property type="match status" value="1"/>
</dbReference>
<reference evidence="2 3" key="2">
    <citation type="submission" date="2008-10" db="EMBL/GenBank/DDBJ databases">
        <authorList>
            <person name="Fulton L."/>
            <person name="Clifton S."/>
            <person name="Fulton B."/>
            <person name="Xu J."/>
            <person name="Minx P."/>
            <person name="Pepin K.H."/>
            <person name="Johnson M."/>
            <person name="Bhonagiri V."/>
            <person name="Nash W.E."/>
            <person name="Mardis E.R."/>
            <person name="Wilson R.K."/>
        </authorList>
    </citation>
    <scope>NUCLEOTIDE SEQUENCE [LARGE SCALE GENOMIC DNA]</scope>
    <source>
        <strain evidence="2 3">ATCC 29098</strain>
    </source>
</reference>
<dbReference type="InterPro" id="IPR011051">
    <property type="entry name" value="RmlC_Cupin_sf"/>
</dbReference>
<dbReference type="InterPro" id="IPR039935">
    <property type="entry name" value="YML079W-like"/>
</dbReference>
<protein>
    <submittedName>
        <fullName evidence="2">Cupin family protein</fullName>
    </submittedName>
</protein>
<proteinExistence type="predicted"/>
<organism evidence="2 3">
    <name type="scientific">Desulfovibrio piger ATCC 29098</name>
    <dbReference type="NCBI Taxonomy" id="411464"/>
    <lineage>
        <taxon>Bacteria</taxon>
        <taxon>Pseudomonadati</taxon>
        <taxon>Thermodesulfobacteriota</taxon>
        <taxon>Desulfovibrionia</taxon>
        <taxon>Desulfovibrionales</taxon>
        <taxon>Desulfovibrionaceae</taxon>
        <taxon>Desulfovibrio</taxon>
    </lineage>
</organism>
<dbReference type="CDD" id="cd06121">
    <property type="entry name" value="cupin_YML079wp"/>
    <property type="match status" value="1"/>
</dbReference>
<dbReference type="InterPro" id="IPR009327">
    <property type="entry name" value="Cupin_DUF985"/>
</dbReference>
<dbReference type="InterPro" id="IPR014710">
    <property type="entry name" value="RmlC-like_jellyroll"/>
</dbReference>
<dbReference type="EMBL" id="ABXU01000074">
    <property type="protein sequence ID" value="EEB32664.1"/>
    <property type="molecule type" value="Genomic_DNA"/>
</dbReference>
<evidence type="ECO:0000259" key="1">
    <source>
        <dbReference type="Pfam" id="PF06172"/>
    </source>
</evidence>
<dbReference type="Gene3D" id="2.60.120.10">
    <property type="entry name" value="Jelly Rolls"/>
    <property type="match status" value="1"/>
</dbReference>
<dbReference type="RefSeq" id="WP_006008180.1">
    <property type="nucleotide sequence ID" value="NZ_DS996359.1"/>
</dbReference>
<gene>
    <name evidence="2" type="ORF">DESPIG_02516</name>
</gene>
<dbReference type="eggNOG" id="COG3542">
    <property type="taxonomic scope" value="Bacteria"/>
</dbReference>
<name>B6WWP7_9BACT</name>
<feature type="domain" description="DUF985" evidence="1">
    <location>
        <begin position="14"/>
        <end position="154"/>
    </location>
</feature>
<comment type="caution">
    <text evidence="2">The sequence shown here is derived from an EMBL/GenBank/DDBJ whole genome shotgun (WGS) entry which is preliminary data.</text>
</comment>
<dbReference type="OrthoDB" id="9798288at2"/>
<dbReference type="PANTHER" id="PTHR33387:SF3">
    <property type="entry name" value="DUF985 DOMAIN-CONTAINING PROTEIN"/>
    <property type="match status" value="1"/>
</dbReference>
<sequence length="189" mass="20980">MTATTSLAQALSAQDIIRHYDLMPHVEGGHYRRIWCSSQDLQPESLPCGICGSRPCSTSILYLLQAGERSRLHRIRQDELWHFHLGGPLRLYCLTPDGQELDRILGADILAGQHLLLPMPGGCWFGAEPCPGTDFSLVSCTVAPGFDFRDFELARAACLVRRYPFAKERIEHFCQLPDGCPDPGEGGRA</sequence>